<sequence>MVPALLSSDYYSCHLDPDFLSLFQLFTKRSNFLLGHNITKAETPILDSTIKEFCSLHRHLFYERPEI</sequence>
<accession>A0A0H5C3N7</accession>
<dbReference type="EMBL" id="CDQK01000003">
    <property type="protein sequence ID" value="CEP22521.1"/>
    <property type="molecule type" value="Genomic_DNA"/>
</dbReference>
<reference evidence="2" key="1">
    <citation type="journal article" date="2015" name="J. Biotechnol.">
        <title>The structure of the Cyberlindnera jadinii genome and its relation to Candida utilis analyzed by the occurrence of single nucleotide polymorphisms.</title>
        <authorList>
            <person name="Rupp O."/>
            <person name="Brinkrolf K."/>
            <person name="Buerth C."/>
            <person name="Kunigo M."/>
            <person name="Schneider J."/>
            <person name="Jaenicke S."/>
            <person name="Goesmann A."/>
            <person name="Puehler A."/>
            <person name="Jaeger K.-E."/>
            <person name="Ernst J.F."/>
        </authorList>
    </citation>
    <scope>NUCLEOTIDE SEQUENCE [LARGE SCALE GENOMIC DNA]</scope>
    <source>
        <strain evidence="2">ATCC 18201 / CBS 1600 / BCRC 20928 / JCM 3617 / NBRC 0987 / NRRL Y-1542</strain>
    </source>
</reference>
<protein>
    <submittedName>
        <fullName evidence="1">Uncharacterized protein</fullName>
    </submittedName>
</protein>
<evidence type="ECO:0000313" key="1">
    <source>
        <dbReference type="EMBL" id="CEP22521.1"/>
    </source>
</evidence>
<dbReference type="Proteomes" id="UP000038830">
    <property type="component" value="Unassembled WGS sequence"/>
</dbReference>
<gene>
    <name evidence="1" type="ORF">BN1211_2895</name>
</gene>
<proteinExistence type="predicted"/>
<organism evidence="1 2">
    <name type="scientific">Cyberlindnera jadinii (strain ATCC 18201 / CBS 1600 / BCRC 20928 / JCM 3617 / NBRC 0987 / NRRL Y-1542)</name>
    <name type="common">Torula yeast</name>
    <name type="synonym">Candida utilis</name>
    <dbReference type="NCBI Taxonomy" id="983966"/>
    <lineage>
        <taxon>Eukaryota</taxon>
        <taxon>Fungi</taxon>
        <taxon>Dikarya</taxon>
        <taxon>Ascomycota</taxon>
        <taxon>Saccharomycotina</taxon>
        <taxon>Saccharomycetes</taxon>
        <taxon>Phaffomycetales</taxon>
        <taxon>Phaffomycetaceae</taxon>
        <taxon>Cyberlindnera</taxon>
    </lineage>
</organism>
<dbReference type="AlphaFoldDB" id="A0A0H5C3N7"/>
<name>A0A0H5C3N7_CYBJN</name>
<evidence type="ECO:0000313" key="2">
    <source>
        <dbReference type="Proteomes" id="UP000038830"/>
    </source>
</evidence>